<accession>A0A415P2R3</accession>
<organism evidence="1 2">
    <name type="scientific">Amedibacillus dolichus</name>
    <dbReference type="NCBI Taxonomy" id="31971"/>
    <lineage>
        <taxon>Bacteria</taxon>
        <taxon>Bacillati</taxon>
        <taxon>Bacillota</taxon>
        <taxon>Erysipelotrichia</taxon>
        <taxon>Erysipelotrichales</taxon>
        <taxon>Erysipelotrichaceae</taxon>
        <taxon>Amedibacillus</taxon>
    </lineage>
</organism>
<dbReference type="RefSeq" id="WP_118365856.1">
    <property type="nucleotide sequence ID" value="NZ_QRPK01000072.1"/>
</dbReference>
<reference evidence="1 2" key="1">
    <citation type="submission" date="2018-08" db="EMBL/GenBank/DDBJ databases">
        <title>A genome reference for cultivated species of the human gut microbiota.</title>
        <authorList>
            <person name="Zou Y."/>
            <person name="Xue W."/>
            <person name="Luo G."/>
        </authorList>
    </citation>
    <scope>NUCLEOTIDE SEQUENCE [LARGE SCALE GENOMIC DNA]</scope>
    <source>
        <strain evidence="1 2">AF35-6BH</strain>
    </source>
</reference>
<proteinExistence type="predicted"/>
<dbReference type="EMBL" id="QRPK01000072">
    <property type="protein sequence ID" value="RHM07022.1"/>
    <property type="molecule type" value="Genomic_DNA"/>
</dbReference>
<keyword evidence="2" id="KW-1185">Reference proteome</keyword>
<evidence type="ECO:0000313" key="2">
    <source>
        <dbReference type="Proteomes" id="UP000284868"/>
    </source>
</evidence>
<dbReference type="AlphaFoldDB" id="A0A415P2R3"/>
<name>A0A415P2R3_9FIRM</name>
<evidence type="ECO:0000313" key="1">
    <source>
        <dbReference type="EMBL" id="RHM07022.1"/>
    </source>
</evidence>
<comment type="caution">
    <text evidence="1">The sequence shown here is derived from an EMBL/GenBank/DDBJ whole genome shotgun (WGS) entry which is preliminary data.</text>
</comment>
<dbReference type="OrthoDB" id="2134917at2"/>
<dbReference type="Proteomes" id="UP000284868">
    <property type="component" value="Unassembled WGS sequence"/>
</dbReference>
<protein>
    <submittedName>
        <fullName evidence="1">Aspartyl beta-hydroxylase</fullName>
    </submittedName>
</protein>
<sequence length="99" mass="10959">MLDRLGEDVKKVLLAGIGAAALTAEKSKDVIDELLKKGELTVEQGKIINEELKHDIKEKLKFKKDVDQIGKMMEDLSAEELAVLKAKLEALQDNGEVNE</sequence>
<gene>
    <name evidence="1" type="ORF">DWZ83_09345</name>
</gene>